<organism evidence="3 4">
    <name type="scientific">Porites evermanni</name>
    <dbReference type="NCBI Taxonomy" id="104178"/>
    <lineage>
        <taxon>Eukaryota</taxon>
        <taxon>Metazoa</taxon>
        <taxon>Cnidaria</taxon>
        <taxon>Anthozoa</taxon>
        <taxon>Hexacorallia</taxon>
        <taxon>Scleractinia</taxon>
        <taxon>Fungiina</taxon>
        <taxon>Poritidae</taxon>
        <taxon>Porites</taxon>
    </lineage>
</organism>
<dbReference type="PANTHER" id="PTHR22878:SF73">
    <property type="entry name" value="DYNEIN AXONEMAL HEAVY CHAIN 1"/>
    <property type="match status" value="1"/>
</dbReference>
<evidence type="ECO:0000313" key="4">
    <source>
        <dbReference type="Proteomes" id="UP001159427"/>
    </source>
</evidence>
<dbReference type="EMBL" id="CALNXI010006031">
    <property type="protein sequence ID" value="CAH3198846.1"/>
    <property type="molecule type" value="Genomic_DNA"/>
</dbReference>
<protein>
    <recommendedName>
        <fullName evidence="2">Dynein heavy chain AAA module D4 domain-containing protein</fullName>
    </recommendedName>
</protein>
<keyword evidence="4" id="KW-1185">Reference proteome</keyword>
<evidence type="ECO:0000256" key="1">
    <source>
        <dbReference type="ARBA" id="ARBA00008887"/>
    </source>
</evidence>
<gene>
    <name evidence="3" type="ORF">PEVE_00037172</name>
</gene>
<reference evidence="3 4" key="1">
    <citation type="submission" date="2022-05" db="EMBL/GenBank/DDBJ databases">
        <authorList>
            <consortium name="Genoscope - CEA"/>
            <person name="William W."/>
        </authorList>
    </citation>
    <scope>NUCLEOTIDE SEQUENCE [LARGE SCALE GENOMIC DNA]</scope>
</reference>
<dbReference type="InterPro" id="IPR026983">
    <property type="entry name" value="DHC"/>
</dbReference>
<evidence type="ECO:0000313" key="3">
    <source>
        <dbReference type="EMBL" id="CAH3198846.1"/>
    </source>
</evidence>
<dbReference type="Gene3D" id="1.20.920.20">
    <property type="match status" value="1"/>
</dbReference>
<dbReference type="InterPro" id="IPR027417">
    <property type="entry name" value="P-loop_NTPase"/>
</dbReference>
<dbReference type="Gene3D" id="3.40.50.300">
    <property type="entry name" value="P-loop containing nucleotide triphosphate hydrolases"/>
    <property type="match status" value="1"/>
</dbReference>
<feature type="non-terminal residue" evidence="3">
    <location>
        <position position="1"/>
    </location>
</feature>
<dbReference type="Proteomes" id="UP001159427">
    <property type="component" value="Unassembled WGS sequence"/>
</dbReference>
<comment type="similarity">
    <text evidence="1">Belongs to the dynein heavy chain family.</text>
</comment>
<dbReference type="InterPro" id="IPR024317">
    <property type="entry name" value="Dynein_heavy_chain_D4_dom"/>
</dbReference>
<dbReference type="SUPFAM" id="SSF52540">
    <property type="entry name" value="P-loop containing nucleoside triphosphate hydrolases"/>
    <property type="match status" value="1"/>
</dbReference>
<sequence length="198" mass="21999">IKSESFLEDLNNILNAGDVPNIFAQDELDTIFTAMKPVVLDLGMQPTKANLYSAFTKRVRANTHSVVCMSPIGEIFRARLRQFPSLVNCCTIDWFSAWPEEALRSVASTFLGEIPELEDSSAMEGLVTICGVIHQSVALKSKQYLAELSRHNYVTPTSYLELLGTFRKLVGLKKSELLTARNRTKTGLDKVSTLATLK</sequence>
<evidence type="ECO:0000259" key="2">
    <source>
        <dbReference type="Pfam" id="PF12780"/>
    </source>
</evidence>
<name>A0ABN8T3H3_9CNID</name>
<proteinExistence type="inferred from homology"/>
<dbReference type="PANTHER" id="PTHR22878">
    <property type="entry name" value="DYNEIN HEAVY CHAIN 6, AXONEMAL-LIKE-RELATED"/>
    <property type="match status" value="1"/>
</dbReference>
<accession>A0ABN8T3H3</accession>
<comment type="caution">
    <text evidence="3">The sequence shown here is derived from an EMBL/GenBank/DDBJ whole genome shotgun (WGS) entry which is preliminary data.</text>
</comment>
<dbReference type="Pfam" id="PF12780">
    <property type="entry name" value="AAA_8"/>
    <property type="match status" value="1"/>
</dbReference>
<feature type="domain" description="Dynein heavy chain AAA module D4" evidence="2">
    <location>
        <begin position="1"/>
        <end position="169"/>
    </location>
</feature>